<dbReference type="RefSeq" id="WP_171556300.1">
    <property type="nucleotide sequence ID" value="NZ_JABFCS010000001.1"/>
</dbReference>
<keyword evidence="3" id="KW-1185">Reference proteome</keyword>
<reference evidence="2 3" key="2">
    <citation type="submission" date="2020-06" db="EMBL/GenBank/DDBJ databases">
        <title>Ramlibacter rhizophilus sp. nov., isolated from rhizosphere soil of national flower Mugunghwa from South Korea.</title>
        <authorList>
            <person name="Zheng-Fei Y."/>
            <person name="Huan T."/>
        </authorList>
    </citation>
    <scope>NUCLEOTIDE SEQUENCE [LARGE SCALE GENOMIC DNA]</scope>
    <source>
        <strain evidence="2 3">B156</strain>
    </source>
</reference>
<feature type="region of interest" description="Disordered" evidence="1">
    <location>
        <begin position="120"/>
        <end position="146"/>
    </location>
</feature>
<feature type="compositionally biased region" description="Low complexity" evidence="1">
    <location>
        <begin position="207"/>
        <end position="217"/>
    </location>
</feature>
<organism evidence="2 3">
    <name type="scientific">Ramlibacter montanisoli</name>
    <dbReference type="NCBI Taxonomy" id="2732512"/>
    <lineage>
        <taxon>Bacteria</taxon>
        <taxon>Pseudomonadati</taxon>
        <taxon>Pseudomonadota</taxon>
        <taxon>Betaproteobacteria</taxon>
        <taxon>Burkholderiales</taxon>
        <taxon>Comamonadaceae</taxon>
        <taxon>Ramlibacter</taxon>
    </lineage>
</organism>
<proteinExistence type="predicted"/>
<dbReference type="PANTHER" id="PTHR37549:SF1">
    <property type="entry name" value="LIPOPROTEIN LPRI"/>
    <property type="match status" value="1"/>
</dbReference>
<dbReference type="PANTHER" id="PTHR37549">
    <property type="entry name" value="LIPOPROTEIN LPRI"/>
    <property type="match status" value="1"/>
</dbReference>
<evidence type="ECO:0000313" key="3">
    <source>
        <dbReference type="Proteomes" id="UP000552954"/>
    </source>
</evidence>
<dbReference type="Proteomes" id="UP000552954">
    <property type="component" value="Unassembled WGS sequence"/>
</dbReference>
<name>A0A849KGC4_9BURK</name>
<feature type="compositionally biased region" description="Low complexity" evidence="1">
    <location>
        <begin position="62"/>
        <end position="74"/>
    </location>
</feature>
<feature type="compositionally biased region" description="Basic and acidic residues" evidence="1">
    <location>
        <begin position="136"/>
        <end position="146"/>
    </location>
</feature>
<feature type="compositionally biased region" description="Pro residues" evidence="1">
    <location>
        <begin position="17"/>
        <end position="28"/>
    </location>
</feature>
<gene>
    <name evidence="2" type="ORF">HK415_13600</name>
</gene>
<comment type="caution">
    <text evidence="2">The sequence shown here is derived from an EMBL/GenBank/DDBJ whole genome shotgun (WGS) entry which is preliminary data.</text>
</comment>
<feature type="compositionally biased region" description="Pro residues" evidence="1">
    <location>
        <begin position="49"/>
        <end position="61"/>
    </location>
</feature>
<feature type="region of interest" description="Disordered" evidence="1">
    <location>
        <begin position="1"/>
        <end position="93"/>
    </location>
</feature>
<feature type="region of interest" description="Disordered" evidence="1">
    <location>
        <begin position="163"/>
        <end position="267"/>
    </location>
</feature>
<dbReference type="AlphaFoldDB" id="A0A849KGC4"/>
<dbReference type="InterPro" id="IPR052755">
    <property type="entry name" value="Lysozyme_Inhibitor_LprI"/>
</dbReference>
<feature type="compositionally biased region" description="Low complexity" evidence="1">
    <location>
        <begin position="179"/>
        <end position="200"/>
    </location>
</feature>
<feature type="compositionally biased region" description="Low complexity" evidence="1">
    <location>
        <begin position="29"/>
        <end position="48"/>
    </location>
</feature>
<evidence type="ECO:0000313" key="2">
    <source>
        <dbReference type="EMBL" id="NNU43965.1"/>
    </source>
</evidence>
<evidence type="ECO:0000256" key="1">
    <source>
        <dbReference type="SAM" id="MobiDB-lite"/>
    </source>
</evidence>
<sequence>MRQGTGGTVTASATPAAPAPAPAAPAPAPEAAAPVAPAPAPVAATPAPVTSPVPAPAPARPAEPAAQQAATAPAVPAPAPQARRTSPSFNCAQARSVTEKLICDDEELARADRELGALHQRAREASADPRAFQRNSDAEWAKREATCRDRECLRRWYAERRDQLSAQASTPAPRPAAPVPAASQRPQATTPAPATEQPQPRVRRTPPRTATADASPELAPPPPARPRPLRVPSDIEPDYVPPPPRSSAMGANPGEAPTAEGSAGSTE</sequence>
<accession>A0A849KGC4</accession>
<protein>
    <submittedName>
        <fullName evidence="2">Uncharacterized protein</fullName>
    </submittedName>
</protein>
<feature type="compositionally biased region" description="Polar residues" evidence="1">
    <location>
        <begin position="84"/>
        <end position="93"/>
    </location>
</feature>
<dbReference type="GO" id="GO:0005576">
    <property type="term" value="C:extracellular region"/>
    <property type="evidence" value="ECO:0007669"/>
    <property type="project" value="TreeGrafter"/>
</dbReference>
<reference evidence="2 3" key="1">
    <citation type="submission" date="2020-05" db="EMBL/GenBank/DDBJ databases">
        <authorList>
            <person name="Khan S.A."/>
            <person name="Jeon C.O."/>
            <person name="Chun B.H."/>
        </authorList>
    </citation>
    <scope>NUCLEOTIDE SEQUENCE [LARGE SCALE GENOMIC DNA]</scope>
    <source>
        <strain evidence="2 3">B156</strain>
    </source>
</reference>
<dbReference type="PRINTS" id="PR01217">
    <property type="entry name" value="PRICHEXTENSN"/>
</dbReference>
<dbReference type="EMBL" id="JABFCS010000001">
    <property type="protein sequence ID" value="NNU43965.1"/>
    <property type="molecule type" value="Genomic_DNA"/>
</dbReference>